<keyword evidence="1" id="KW-0472">Membrane</keyword>
<feature type="transmembrane region" description="Helical" evidence="1">
    <location>
        <begin position="244"/>
        <end position="262"/>
    </location>
</feature>
<feature type="transmembrane region" description="Helical" evidence="1">
    <location>
        <begin position="274"/>
        <end position="291"/>
    </location>
</feature>
<keyword evidence="3" id="KW-1185">Reference proteome</keyword>
<gene>
    <name evidence="2" type="ORF">EY643_06180</name>
</gene>
<dbReference type="Proteomes" id="UP000326287">
    <property type="component" value="Chromosome"/>
</dbReference>
<keyword evidence="1" id="KW-1133">Transmembrane helix</keyword>
<dbReference type="InterPro" id="IPR022604">
    <property type="entry name" value="DUF2955"/>
</dbReference>
<reference evidence="2 3" key="1">
    <citation type="submission" date="2019-02" db="EMBL/GenBank/DDBJ databases">
        <authorList>
            <person name="Li S.-H."/>
        </authorList>
    </citation>
    <scope>NUCLEOTIDE SEQUENCE [LARGE SCALE GENOMIC DNA]</scope>
    <source>
        <strain evidence="2 3">IMCC14385</strain>
    </source>
</reference>
<name>A0A5P9NHG9_9GAMM</name>
<feature type="transmembrane region" description="Helical" evidence="1">
    <location>
        <begin position="103"/>
        <end position="126"/>
    </location>
</feature>
<keyword evidence="1" id="KW-0812">Transmembrane</keyword>
<dbReference type="OrthoDB" id="8958423at2"/>
<dbReference type="EMBL" id="CP036422">
    <property type="protein sequence ID" value="QFU75270.1"/>
    <property type="molecule type" value="Genomic_DNA"/>
</dbReference>
<protein>
    <submittedName>
        <fullName evidence="2">DUF2955 domain-containing protein</fullName>
    </submittedName>
</protein>
<feature type="transmembrane region" description="Helical" evidence="1">
    <location>
        <begin position="133"/>
        <end position="151"/>
    </location>
</feature>
<dbReference type="KEGG" id="halc:EY643_06180"/>
<feature type="transmembrane region" description="Helical" evidence="1">
    <location>
        <begin position="52"/>
        <end position="70"/>
    </location>
</feature>
<evidence type="ECO:0000313" key="3">
    <source>
        <dbReference type="Proteomes" id="UP000326287"/>
    </source>
</evidence>
<feature type="transmembrane region" description="Helical" evidence="1">
    <location>
        <begin position="303"/>
        <end position="324"/>
    </location>
</feature>
<feature type="transmembrane region" description="Helical" evidence="1">
    <location>
        <begin position="216"/>
        <end position="238"/>
    </location>
</feature>
<evidence type="ECO:0000313" key="2">
    <source>
        <dbReference type="EMBL" id="QFU75270.1"/>
    </source>
</evidence>
<feature type="transmembrane region" description="Helical" evidence="1">
    <location>
        <begin position="12"/>
        <end position="40"/>
    </location>
</feature>
<dbReference type="RefSeq" id="WP_152661376.1">
    <property type="nucleotide sequence ID" value="NZ_CP036422.1"/>
</dbReference>
<dbReference type="AlphaFoldDB" id="A0A5P9NHG9"/>
<feature type="transmembrane region" description="Helical" evidence="1">
    <location>
        <begin position="171"/>
        <end position="195"/>
    </location>
</feature>
<feature type="transmembrane region" description="Helical" evidence="1">
    <location>
        <begin position="77"/>
        <end position="97"/>
    </location>
</feature>
<accession>A0A5P9NHG9</accession>
<organism evidence="2 3">
    <name type="scientific">Halioglobus maricola</name>
    <dbReference type="NCBI Taxonomy" id="2601894"/>
    <lineage>
        <taxon>Bacteria</taxon>
        <taxon>Pseudomonadati</taxon>
        <taxon>Pseudomonadota</taxon>
        <taxon>Gammaproteobacteria</taxon>
        <taxon>Cellvibrionales</taxon>
        <taxon>Halieaceae</taxon>
        <taxon>Halioglobus</taxon>
    </lineage>
</organism>
<sequence>MHIGARRVFRLSFNVSLALVAGYSLALSMPFMAPLFAFMLAAQPKPPPGFKGLIVTPLLVAIFLGVGLLITPMLTHYPFVGLLLVFLGLLVANYATLNLGKGPVGALLVVGLTLITMMGQLSYALAMLLIQEMMICIAIAIVCQWGVYPFFPETDAAAPEPPTPEPQESAWLAARATLIVFPAYLLGLTNPTFYAPIIMKSVALGQQAEETSVKGAGAELLGSTMMAGFLAVIFWGCLKLTPNLWMFFLWMLIFSVFIVSRLYGVVPTRRAPSYWQNVLITLLIFVGPAVADSANGKDPTTAFLVRFGLFLLVTLYAWGALVFLDNLKRRQQQKKLLMEAP</sequence>
<evidence type="ECO:0000256" key="1">
    <source>
        <dbReference type="SAM" id="Phobius"/>
    </source>
</evidence>
<proteinExistence type="predicted"/>
<dbReference type="Pfam" id="PF11168">
    <property type="entry name" value="DUF2955"/>
    <property type="match status" value="1"/>
</dbReference>